<keyword evidence="7" id="KW-1185">Reference proteome</keyword>
<dbReference type="Gene3D" id="1.10.30.10">
    <property type="entry name" value="High mobility group box domain"/>
    <property type="match status" value="1"/>
</dbReference>
<feature type="DNA-binding region" description="HMG box" evidence="3">
    <location>
        <begin position="122"/>
        <end position="190"/>
    </location>
</feature>
<comment type="caution">
    <text evidence="6">The sequence shown here is derived from an EMBL/GenBank/DDBJ whole genome shotgun (WGS) entry which is preliminary data.</text>
</comment>
<keyword evidence="1 3" id="KW-0238">DNA-binding</keyword>
<feature type="region of interest" description="Disordered" evidence="4">
    <location>
        <begin position="1"/>
        <end position="42"/>
    </location>
</feature>
<dbReference type="OrthoDB" id="1919336at2759"/>
<dbReference type="PANTHER" id="PTHR10270:SF161">
    <property type="entry name" value="SEX-DETERMINING REGION Y PROTEIN"/>
    <property type="match status" value="1"/>
</dbReference>
<dbReference type="SUPFAM" id="SSF47095">
    <property type="entry name" value="HMG-box"/>
    <property type="match status" value="1"/>
</dbReference>
<feature type="compositionally biased region" description="Basic and acidic residues" evidence="4">
    <location>
        <begin position="24"/>
        <end position="34"/>
    </location>
</feature>
<dbReference type="GO" id="GO:0001228">
    <property type="term" value="F:DNA-binding transcription activator activity, RNA polymerase II-specific"/>
    <property type="evidence" value="ECO:0007669"/>
    <property type="project" value="TreeGrafter"/>
</dbReference>
<dbReference type="PANTHER" id="PTHR10270">
    <property type="entry name" value="SOX TRANSCRIPTION FACTOR"/>
    <property type="match status" value="1"/>
</dbReference>
<keyword evidence="3" id="KW-0539">Nucleus</keyword>
<sequence>MPRGTRPRSAYSPLSTREAQLGVGRDENLKRENEEMGIETASRLEILPDLGIGKVDIEMMDDSSPPSPLSPLPPEDDLPLLSPHNGPHHLEADGSHLDLNHELSEDPEGALTAQQLNVDGTPRRPMNAFMIFARRRRPQVSAENTTMKTGQISKILSKEWGGMPMEAKQFYLDKAKELKDNFNNKYPDYVYRRRPNNSRRKRRAEGSTGATMATASSSSAISRVNTTPYSITENHGGKANQQSLSPVEGNSHLAIYNHTNQYTNLVHHGQVHHTTSHGVGNYPESNMPVHGQPNLSLTELTGGSGLASNMSGSNISYAFTSSTSLIPPQPSYGRGFTTHPYEYTPYNPHALNPASPISPISTISTSGGGSSIYTPSPLSAHPSRGYAQTSQPSPDSQWPISMSSGTGHTRIGLPSMSSGLDLSVTGMGNTKERRMSLTGNGSSGHGSLPQLSTLTGQYRPGSIPNHRDASRGISEAHTRYDTQYEQNQVLDHSRNTRAYPISPISPRPSLSSSVESNTSNGGNNSLYPPPSTHHSYVQSRPPMLHQISTYNGGANVGRDMSPLSAVSPHSAVSHTGHWEHENR</sequence>
<dbReference type="GO" id="GO:0030154">
    <property type="term" value="P:cell differentiation"/>
    <property type="evidence" value="ECO:0007669"/>
    <property type="project" value="TreeGrafter"/>
</dbReference>
<dbReference type="STRING" id="2282107.A0A286UPR7"/>
<protein>
    <recommendedName>
        <fullName evidence="5">HMG box domain-containing protein</fullName>
    </recommendedName>
</protein>
<evidence type="ECO:0000256" key="2">
    <source>
        <dbReference type="ARBA" id="ARBA00023163"/>
    </source>
</evidence>
<dbReference type="SMART" id="SM00398">
    <property type="entry name" value="HMG"/>
    <property type="match status" value="1"/>
</dbReference>
<proteinExistence type="predicted"/>
<organism evidence="6 7">
    <name type="scientific">Pyrrhoderma noxium</name>
    <dbReference type="NCBI Taxonomy" id="2282107"/>
    <lineage>
        <taxon>Eukaryota</taxon>
        <taxon>Fungi</taxon>
        <taxon>Dikarya</taxon>
        <taxon>Basidiomycota</taxon>
        <taxon>Agaricomycotina</taxon>
        <taxon>Agaricomycetes</taxon>
        <taxon>Hymenochaetales</taxon>
        <taxon>Hymenochaetaceae</taxon>
        <taxon>Pyrrhoderma</taxon>
    </lineage>
</organism>
<dbReference type="PROSITE" id="PS50118">
    <property type="entry name" value="HMG_BOX_2"/>
    <property type="match status" value="1"/>
</dbReference>
<keyword evidence="2" id="KW-0804">Transcription</keyword>
<feature type="region of interest" description="Disordered" evidence="4">
    <location>
        <begin position="189"/>
        <end position="221"/>
    </location>
</feature>
<dbReference type="GO" id="GO:0005634">
    <property type="term" value="C:nucleus"/>
    <property type="evidence" value="ECO:0007669"/>
    <property type="project" value="UniProtKB-UniRule"/>
</dbReference>
<feature type="compositionally biased region" description="Polar residues" evidence="4">
    <location>
        <begin position="386"/>
        <end position="407"/>
    </location>
</feature>
<reference evidence="6 7" key="1">
    <citation type="journal article" date="2017" name="Mol. Ecol.">
        <title>Comparative and population genomic landscape of Phellinus noxius: A hypervariable fungus causing root rot in trees.</title>
        <authorList>
            <person name="Chung C.L."/>
            <person name="Lee T.J."/>
            <person name="Akiba M."/>
            <person name="Lee H.H."/>
            <person name="Kuo T.H."/>
            <person name="Liu D."/>
            <person name="Ke H.M."/>
            <person name="Yokoi T."/>
            <person name="Roa M.B."/>
            <person name="Lu M.J."/>
            <person name="Chang Y.Y."/>
            <person name="Ann P.J."/>
            <person name="Tsai J.N."/>
            <person name="Chen C.Y."/>
            <person name="Tzean S.S."/>
            <person name="Ota Y."/>
            <person name="Hattori T."/>
            <person name="Sahashi N."/>
            <person name="Liou R.F."/>
            <person name="Kikuchi T."/>
            <person name="Tsai I.J."/>
        </authorList>
    </citation>
    <scope>NUCLEOTIDE SEQUENCE [LARGE SCALE GENOMIC DNA]</scope>
    <source>
        <strain evidence="6 7">FFPRI411160</strain>
    </source>
</reference>
<dbReference type="InterPro" id="IPR050140">
    <property type="entry name" value="SRY-related_HMG-box_TF-like"/>
</dbReference>
<evidence type="ECO:0000313" key="7">
    <source>
        <dbReference type="Proteomes" id="UP000217199"/>
    </source>
</evidence>
<feature type="region of interest" description="Disordered" evidence="4">
    <location>
        <begin position="484"/>
        <end position="583"/>
    </location>
</feature>
<feature type="region of interest" description="Disordered" evidence="4">
    <location>
        <begin position="57"/>
        <end position="94"/>
    </location>
</feature>
<name>A0A286UPR7_9AGAM</name>
<dbReference type="Proteomes" id="UP000217199">
    <property type="component" value="Unassembled WGS sequence"/>
</dbReference>
<feature type="compositionally biased region" description="Basic residues" evidence="4">
    <location>
        <begin position="192"/>
        <end position="203"/>
    </location>
</feature>
<feature type="compositionally biased region" description="Low complexity" evidence="4">
    <location>
        <begin position="366"/>
        <end position="377"/>
    </location>
</feature>
<dbReference type="InterPro" id="IPR009071">
    <property type="entry name" value="HMG_box_dom"/>
</dbReference>
<evidence type="ECO:0000259" key="5">
    <source>
        <dbReference type="PROSITE" id="PS50118"/>
    </source>
</evidence>
<dbReference type="GO" id="GO:0000978">
    <property type="term" value="F:RNA polymerase II cis-regulatory region sequence-specific DNA binding"/>
    <property type="evidence" value="ECO:0007669"/>
    <property type="project" value="TreeGrafter"/>
</dbReference>
<feature type="domain" description="HMG box" evidence="5">
    <location>
        <begin position="122"/>
        <end position="190"/>
    </location>
</feature>
<dbReference type="EMBL" id="NBII01000002">
    <property type="protein sequence ID" value="PAV21593.1"/>
    <property type="molecule type" value="Genomic_DNA"/>
</dbReference>
<evidence type="ECO:0000256" key="3">
    <source>
        <dbReference type="PROSITE-ProRule" id="PRU00267"/>
    </source>
</evidence>
<dbReference type="InterPro" id="IPR036910">
    <property type="entry name" value="HMG_box_dom_sf"/>
</dbReference>
<dbReference type="AlphaFoldDB" id="A0A286UPR7"/>
<feature type="compositionally biased region" description="Low complexity" evidence="4">
    <location>
        <begin position="500"/>
        <end position="526"/>
    </location>
</feature>
<dbReference type="InParanoid" id="A0A286UPR7"/>
<evidence type="ECO:0000256" key="1">
    <source>
        <dbReference type="ARBA" id="ARBA00023125"/>
    </source>
</evidence>
<feature type="region of interest" description="Disordered" evidence="4">
    <location>
        <begin position="366"/>
        <end position="471"/>
    </location>
</feature>
<evidence type="ECO:0000313" key="6">
    <source>
        <dbReference type="EMBL" id="PAV21593.1"/>
    </source>
</evidence>
<feature type="compositionally biased region" description="Low complexity" evidence="4">
    <location>
        <begin position="206"/>
        <end position="221"/>
    </location>
</feature>
<accession>A0A286UPR7</accession>
<evidence type="ECO:0000256" key="4">
    <source>
        <dbReference type="SAM" id="MobiDB-lite"/>
    </source>
</evidence>
<dbReference type="Pfam" id="PF00505">
    <property type="entry name" value="HMG_box"/>
    <property type="match status" value="1"/>
</dbReference>
<gene>
    <name evidence="6" type="ORF">PNOK_0155000</name>
</gene>